<dbReference type="InterPro" id="IPR006442">
    <property type="entry name" value="Antitoxin_Phd/YefM"/>
</dbReference>
<evidence type="ECO:0000256" key="1">
    <source>
        <dbReference type="ARBA" id="ARBA00009981"/>
    </source>
</evidence>
<protein>
    <recommendedName>
        <fullName evidence="2">Antitoxin</fullName>
    </recommendedName>
</protein>
<evidence type="ECO:0000313" key="3">
    <source>
        <dbReference type="EMBL" id="TQV69214.1"/>
    </source>
</evidence>
<organism evidence="3 4">
    <name type="scientific">Aliiroseovarius halocynthiae</name>
    <dbReference type="NCBI Taxonomy" id="985055"/>
    <lineage>
        <taxon>Bacteria</taxon>
        <taxon>Pseudomonadati</taxon>
        <taxon>Pseudomonadota</taxon>
        <taxon>Alphaproteobacteria</taxon>
        <taxon>Rhodobacterales</taxon>
        <taxon>Paracoccaceae</taxon>
        <taxon>Aliiroseovarius</taxon>
    </lineage>
</organism>
<comment type="caution">
    <text evidence="3">The sequence shown here is derived from an EMBL/GenBank/DDBJ whole genome shotgun (WGS) entry which is preliminary data.</text>
</comment>
<dbReference type="EMBL" id="VICH01000004">
    <property type="protein sequence ID" value="TQV69214.1"/>
    <property type="molecule type" value="Genomic_DNA"/>
</dbReference>
<accession>A0A545SW86</accession>
<keyword evidence="4" id="KW-1185">Reference proteome</keyword>
<evidence type="ECO:0000256" key="2">
    <source>
        <dbReference type="RuleBase" id="RU362080"/>
    </source>
</evidence>
<gene>
    <name evidence="3" type="ORF">FIL88_06555</name>
</gene>
<comment type="function">
    <text evidence="2">Antitoxin component of a type II toxin-antitoxin (TA) system.</text>
</comment>
<dbReference type="Gene3D" id="3.40.1620.10">
    <property type="entry name" value="YefM-like domain"/>
    <property type="match status" value="1"/>
</dbReference>
<evidence type="ECO:0000313" key="4">
    <source>
        <dbReference type="Proteomes" id="UP000315816"/>
    </source>
</evidence>
<comment type="similarity">
    <text evidence="1 2">Belongs to the phD/YefM antitoxin family.</text>
</comment>
<reference evidence="3 4" key="1">
    <citation type="submission" date="2019-06" db="EMBL/GenBank/DDBJ databases">
        <title>A novel species of marine bacteria.</title>
        <authorList>
            <person name="Wang Y."/>
        </authorList>
    </citation>
    <scope>NUCLEOTIDE SEQUENCE [LARGE SCALE GENOMIC DNA]</scope>
    <source>
        <strain evidence="3 4">MA1-10</strain>
    </source>
</reference>
<dbReference type="Pfam" id="PF02604">
    <property type="entry name" value="PhdYeFM_antitox"/>
    <property type="match status" value="1"/>
</dbReference>
<dbReference type="InterPro" id="IPR036165">
    <property type="entry name" value="YefM-like_sf"/>
</dbReference>
<dbReference type="SUPFAM" id="SSF143120">
    <property type="entry name" value="YefM-like"/>
    <property type="match status" value="1"/>
</dbReference>
<proteinExistence type="inferred from homology"/>
<dbReference type="Proteomes" id="UP000315816">
    <property type="component" value="Unassembled WGS sequence"/>
</dbReference>
<dbReference type="AlphaFoldDB" id="A0A545SW86"/>
<name>A0A545SW86_9RHOB</name>
<dbReference type="RefSeq" id="WP_142852966.1">
    <property type="nucleotide sequence ID" value="NZ_FXWW01000001.1"/>
</dbReference>
<sequence length="80" mass="8803">MRQFSATDLANKTGDVLALAAQQPVVITRHGKPRFVVLSTEEFEALRQCKDSQTAHHIDDLNDAEAIRLAGELQASIDND</sequence>
<dbReference type="OrthoDB" id="165038at2"/>
<dbReference type="NCBIfam" id="TIGR01552">
    <property type="entry name" value="phd_fam"/>
    <property type="match status" value="1"/>
</dbReference>